<comment type="caution">
    <text evidence="4">The sequence shown here is derived from an EMBL/GenBank/DDBJ whole genome shotgun (WGS) entry which is preliminary data.</text>
</comment>
<sequence length="275" mass="29195">FPEPSPVLNLKAEYVGVTSVNLTWAVNDTASDSYTYRIEVVNGTSVSNETSNIAKAEMTGLIPGKGEMDPTQDASSSFFSHKPIDGKASGASAAVAGVLLPVLNLKAEYVDVTSVNLTWTVNDTASTSYAYRIEVINATSISNMTSNVTECEITGLIPGTSYTFKVFAIPISNTSEEEGLSLSLYTEPSPVLNLKAEYVDVTSVNLTWAVNDTASDSYTYRIEVVNGTSVSYETSNIAKAEMTGLIPGTLYNFTVFAVAADGQTEGEGASISLYT</sequence>
<evidence type="ECO:0000256" key="1">
    <source>
        <dbReference type="ARBA" id="ARBA00022737"/>
    </source>
</evidence>
<organism evidence="4 5">
    <name type="scientific">Penelope pileata</name>
    <dbReference type="NCBI Taxonomy" id="1118817"/>
    <lineage>
        <taxon>Eukaryota</taxon>
        <taxon>Metazoa</taxon>
        <taxon>Chordata</taxon>
        <taxon>Craniata</taxon>
        <taxon>Vertebrata</taxon>
        <taxon>Euteleostomi</taxon>
        <taxon>Archelosauria</taxon>
        <taxon>Archosauria</taxon>
        <taxon>Dinosauria</taxon>
        <taxon>Saurischia</taxon>
        <taxon>Theropoda</taxon>
        <taxon>Coelurosauria</taxon>
        <taxon>Aves</taxon>
        <taxon>Neognathae</taxon>
        <taxon>Galloanserae</taxon>
        <taxon>Galliformes</taxon>
        <taxon>Cracidae</taxon>
        <taxon>Penelope</taxon>
    </lineage>
</organism>
<dbReference type="AlphaFoldDB" id="A0A851PBH4"/>
<dbReference type="SUPFAM" id="SSF49265">
    <property type="entry name" value="Fibronectin type III"/>
    <property type="match status" value="2"/>
</dbReference>
<dbReference type="EMBL" id="WBMW01006106">
    <property type="protein sequence ID" value="NXC50634.1"/>
    <property type="molecule type" value="Genomic_DNA"/>
</dbReference>
<dbReference type="PANTHER" id="PTHR46708:SF2">
    <property type="entry name" value="FIBRONECTIN TYPE-III DOMAIN-CONTAINING PROTEIN"/>
    <property type="match status" value="1"/>
</dbReference>
<dbReference type="Pfam" id="PF00041">
    <property type="entry name" value="fn3"/>
    <property type="match status" value="2"/>
</dbReference>
<feature type="non-terminal residue" evidence="4">
    <location>
        <position position="1"/>
    </location>
</feature>
<feature type="domain" description="Fibronectin type-III" evidence="3">
    <location>
        <begin position="190"/>
        <end position="275"/>
    </location>
</feature>
<evidence type="ECO:0000313" key="5">
    <source>
        <dbReference type="Proteomes" id="UP000613066"/>
    </source>
</evidence>
<gene>
    <name evidence="4" type="primary">Ptprj_1</name>
    <name evidence="4" type="ORF">PENPIL_R04027</name>
</gene>
<name>A0A851PBH4_9GALL</name>
<evidence type="ECO:0000256" key="2">
    <source>
        <dbReference type="ARBA" id="ARBA00025789"/>
    </source>
</evidence>
<dbReference type="Proteomes" id="UP000613066">
    <property type="component" value="Unassembled WGS sequence"/>
</dbReference>
<protein>
    <submittedName>
        <fullName evidence="4">PTPRJ phosphatase</fullName>
    </submittedName>
</protein>
<dbReference type="InterPro" id="IPR036116">
    <property type="entry name" value="FN3_sf"/>
</dbReference>
<dbReference type="PANTHER" id="PTHR46708">
    <property type="entry name" value="TENASCIN"/>
    <property type="match status" value="1"/>
</dbReference>
<reference evidence="4" key="1">
    <citation type="submission" date="2019-09" db="EMBL/GenBank/DDBJ databases">
        <title>Bird 10,000 Genomes (B10K) Project - Family phase.</title>
        <authorList>
            <person name="Zhang G."/>
        </authorList>
    </citation>
    <scope>NUCLEOTIDE SEQUENCE</scope>
    <source>
        <strain evidence="4">B10K-DU-001-08</strain>
        <tissue evidence="4">Muscle</tissue>
    </source>
</reference>
<dbReference type="CDD" id="cd00063">
    <property type="entry name" value="FN3"/>
    <property type="match status" value="2"/>
</dbReference>
<dbReference type="Gene3D" id="2.60.40.10">
    <property type="entry name" value="Immunoglobulins"/>
    <property type="match status" value="3"/>
</dbReference>
<comment type="similarity">
    <text evidence="2">Belongs to the protein-tyrosine phosphatase family. Receptor class 3 subfamily.</text>
</comment>
<feature type="domain" description="Fibronectin type-III" evidence="3">
    <location>
        <begin position="101"/>
        <end position="189"/>
    </location>
</feature>
<proteinExistence type="inferred from homology"/>
<dbReference type="SMART" id="SM00060">
    <property type="entry name" value="FN3"/>
    <property type="match status" value="3"/>
</dbReference>
<dbReference type="FunFam" id="2.60.40.10:FF:000362">
    <property type="entry name" value="Receptor-type tyrosine-protein phosphatase eta"/>
    <property type="match status" value="2"/>
</dbReference>
<dbReference type="OrthoDB" id="9117963at2759"/>
<dbReference type="InterPro" id="IPR013783">
    <property type="entry name" value="Ig-like_fold"/>
</dbReference>
<accession>A0A851PBH4</accession>
<dbReference type="PROSITE" id="PS50853">
    <property type="entry name" value="FN3"/>
    <property type="match status" value="2"/>
</dbReference>
<feature type="non-terminal residue" evidence="4">
    <location>
        <position position="275"/>
    </location>
</feature>
<evidence type="ECO:0000313" key="4">
    <source>
        <dbReference type="EMBL" id="NXC50634.1"/>
    </source>
</evidence>
<dbReference type="InterPro" id="IPR050991">
    <property type="entry name" value="ECM_Regulatory_Proteins"/>
</dbReference>
<keyword evidence="1" id="KW-0677">Repeat</keyword>
<dbReference type="InterPro" id="IPR003961">
    <property type="entry name" value="FN3_dom"/>
</dbReference>
<keyword evidence="5" id="KW-1185">Reference proteome</keyword>
<evidence type="ECO:0000259" key="3">
    <source>
        <dbReference type="PROSITE" id="PS50853"/>
    </source>
</evidence>